<dbReference type="InterPro" id="IPR038987">
    <property type="entry name" value="MoeA-like"/>
</dbReference>
<keyword evidence="1" id="KW-0500">Molybdenum</keyword>
<dbReference type="PANTHER" id="PTHR10192">
    <property type="entry name" value="MOLYBDOPTERIN BIOSYNTHESIS PROTEIN"/>
    <property type="match status" value="1"/>
</dbReference>
<feature type="domain" description="MoeA C-terminal" evidence="2">
    <location>
        <begin position="42"/>
        <end position="106"/>
    </location>
</feature>
<keyword evidence="1" id="KW-0479">Metal-binding</keyword>
<proteinExistence type="inferred from homology"/>
<dbReference type="SUPFAM" id="SSF63867">
    <property type="entry name" value="MoeA C-terminal domain-like"/>
    <property type="match status" value="1"/>
</dbReference>
<dbReference type="EC" id="2.10.1.1" evidence="1"/>
<dbReference type="EMBL" id="QWDN01000060">
    <property type="protein sequence ID" value="TEB41626.1"/>
    <property type="molecule type" value="Genomic_DNA"/>
</dbReference>
<dbReference type="GO" id="GO:0006777">
    <property type="term" value="P:Mo-molybdopterin cofactor biosynthetic process"/>
    <property type="evidence" value="ECO:0007669"/>
    <property type="project" value="UniProtKB-UniRule"/>
</dbReference>
<dbReference type="Gene3D" id="2.40.340.10">
    <property type="entry name" value="MoeA, C-terminal, domain IV"/>
    <property type="match status" value="1"/>
</dbReference>
<name>A0A4Y7U5B6_9FLAO</name>
<gene>
    <name evidence="3" type="ORF">D0809_24545</name>
</gene>
<dbReference type="Gene3D" id="3.40.980.10">
    <property type="entry name" value="MoaB/Mog-like domain"/>
    <property type="match status" value="1"/>
</dbReference>
<dbReference type="GO" id="GO:0005829">
    <property type="term" value="C:cytosol"/>
    <property type="evidence" value="ECO:0007669"/>
    <property type="project" value="TreeGrafter"/>
</dbReference>
<dbReference type="InterPro" id="IPR036425">
    <property type="entry name" value="MoaB/Mog-like_dom_sf"/>
</dbReference>
<protein>
    <recommendedName>
        <fullName evidence="1">Molybdopterin molybdenumtransferase</fullName>
        <ecNumber evidence="1">2.10.1.1</ecNumber>
    </recommendedName>
</protein>
<comment type="pathway">
    <text evidence="1">Cofactor biosynthesis; molybdopterin biosynthesis.</text>
</comment>
<keyword evidence="1 3" id="KW-0808">Transferase</keyword>
<keyword evidence="1" id="KW-0501">Molybdenum cofactor biosynthesis</keyword>
<dbReference type="SUPFAM" id="SSF53218">
    <property type="entry name" value="Molybdenum cofactor biosynthesis proteins"/>
    <property type="match status" value="1"/>
</dbReference>
<dbReference type="PANTHER" id="PTHR10192:SF5">
    <property type="entry name" value="GEPHYRIN"/>
    <property type="match status" value="1"/>
</dbReference>
<dbReference type="InterPro" id="IPR005111">
    <property type="entry name" value="MoeA_C_domain_IV"/>
</dbReference>
<comment type="caution">
    <text evidence="3">The sequence shown here is derived from an EMBL/GenBank/DDBJ whole genome shotgun (WGS) entry which is preliminary data.</text>
</comment>
<feature type="non-terminal residue" evidence="3">
    <location>
        <position position="1"/>
    </location>
</feature>
<dbReference type="InterPro" id="IPR036688">
    <property type="entry name" value="MoeA_C_domain_IV_sf"/>
</dbReference>
<comment type="catalytic activity">
    <reaction evidence="1">
        <text>adenylyl-molybdopterin + molybdate = Mo-molybdopterin + AMP + H(+)</text>
        <dbReference type="Rhea" id="RHEA:35047"/>
        <dbReference type="ChEBI" id="CHEBI:15378"/>
        <dbReference type="ChEBI" id="CHEBI:36264"/>
        <dbReference type="ChEBI" id="CHEBI:62727"/>
        <dbReference type="ChEBI" id="CHEBI:71302"/>
        <dbReference type="ChEBI" id="CHEBI:456215"/>
    </reaction>
</comment>
<evidence type="ECO:0000313" key="3">
    <source>
        <dbReference type="EMBL" id="TEB41626.1"/>
    </source>
</evidence>
<reference evidence="3 4" key="1">
    <citation type="journal article" date="2018" name="Syst. Appl. Microbiol.">
        <title>Flavobacterium circumlabens sp. nov. and Flavobacterium cupreum sp. nov., two psychrotrophic species isolated from Antarctic environmental samples.</title>
        <authorList>
            <person name="Kralova S."/>
            <person name="Busse H.J."/>
            <person name="Svec P."/>
            <person name="Maslanova I."/>
            <person name="Stankova E."/>
            <person name="Bartak M."/>
            <person name="Sedlacek I."/>
        </authorList>
    </citation>
    <scope>NUCLEOTIDE SEQUENCE [LARGE SCALE GENOMIC DNA]</scope>
    <source>
        <strain evidence="3 4">CCM 8828</strain>
    </source>
</reference>
<dbReference type="AlphaFoldDB" id="A0A4Y7U5B6"/>
<dbReference type="UniPathway" id="UPA00344"/>
<evidence type="ECO:0000259" key="2">
    <source>
        <dbReference type="Pfam" id="PF03454"/>
    </source>
</evidence>
<evidence type="ECO:0000256" key="1">
    <source>
        <dbReference type="RuleBase" id="RU365090"/>
    </source>
</evidence>
<accession>A0A4Y7U5B6</accession>
<dbReference type="Proteomes" id="UP000298340">
    <property type="component" value="Unassembled WGS sequence"/>
</dbReference>
<comment type="similarity">
    <text evidence="1">Belongs to the MoeA family.</text>
</comment>
<evidence type="ECO:0000313" key="4">
    <source>
        <dbReference type="Proteomes" id="UP000298340"/>
    </source>
</evidence>
<dbReference type="GO" id="GO:0046872">
    <property type="term" value="F:metal ion binding"/>
    <property type="evidence" value="ECO:0007669"/>
    <property type="project" value="UniProtKB-UniRule"/>
</dbReference>
<comment type="cofactor">
    <cofactor evidence="1">
        <name>Mg(2+)</name>
        <dbReference type="ChEBI" id="CHEBI:18420"/>
    </cofactor>
</comment>
<organism evidence="3 4">
    <name type="scientific">Flavobacterium circumlabens</name>
    <dbReference type="NCBI Taxonomy" id="2133765"/>
    <lineage>
        <taxon>Bacteria</taxon>
        <taxon>Pseudomonadati</taxon>
        <taxon>Bacteroidota</taxon>
        <taxon>Flavobacteriia</taxon>
        <taxon>Flavobacteriales</taxon>
        <taxon>Flavobacteriaceae</taxon>
        <taxon>Flavobacterium</taxon>
    </lineage>
</organism>
<comment type="function">
    <text evidence="1">Catalyzes the insertion of molybdate into adenylated molybdopterin with the concomitant release of AMP.</text>
</comment>
<keyword evidence="1" id="KW-0460">Magnesium</keyword>
<sequence length="110" mass="12092">TLVFALPGNPASSLTNFYVYVYPAIRNKMGFSEIHLPKLIRKLNADIPNTTGKTLFLKAIYDETHVEVLGGQSSAMLNSFAIANRLLIVPNDAEMLKKNELVTLLPIGGF</sequence>
<dbReference type="Pfam" id="PF03454">
    <property type="entry name" value="MoeA_C"/>
    <property type="match status" value="1"/>
</dbReference>
<dbReference type="GO" id="GO:0061599">
    <property type="term" value="F:molybdopterin molybdotransferase activity"/>
    <property type="evidence" value="ECO:0007669"/>
    <property type="project" value="UniProtKB-UniRule"/>
</dbReference>